<feature type="transmembrane region" description="Helical" evidence="1">
    <location>
        <begin position="46"/>
        <end position="63"/>
    </location>
</feature>
<dbReference type="Proteomes" id="UP001139648">
    <property type="component" value="Unassembled WGS sequence"/>
</dbReference>
<feature type="transmembrane region" description="Helical" evidence="1">
    <location>
        <begin position="141"/>
        <end position="159"/>
    </location>
</feature>
<dbReference type="EMBL" id="JAMZEB010000002">
    <property type="protein sequence ID" value="MCP2364097.1"/>
    <property type="molecule type" value="Genomic_DNA"/>
</dbReference>
<comment type="caution">
    <text evidence="2">The sequence shown here is derived from an EMBL/GenBank/DDBJ whole genome shotgun (WGS) entry which is preliminary data.</text>
</comment>
<evidence type="ECO:0000313" key="2">
    <source>
        <dbReference type="EMBL" id="MCP2364097.1"/>
    </source>
</evidence>
<feature type="transmembrane region" description="Helical" evidence="1">
    <location>
        <begin position="68"/>
        <end position="87"/>
    </location>
</feature>
<organism evidence="2 3">
    <name type="scientific">Nonomuraea thailandensis</name>
    <dbReference type="NCBI Taxonomy" id="1188745"/>
    <lineage>
        <taxon>Bacteria</taxon>
        <taxon>Bacillati</taxon>
        <taxon>Actinomycetota</taxon>
        <taxon>Actinomycetes</taxon>
        <taxon>Streptosporangiales</taxon>
        <taxon>Streptosporangiaceae</taxon>
        <taxon>Nonomuraea</taxon>
    </lineage>
</organism>
<dbReference type="AlphaFoldDB" id="A0A9X2GUP5"/>
<name>A0A9X2GUP5_9ACTN</name>
<proteinExistence type="predicted"/>
<feature type="transmembrane region" description="Helical" evidence="1">
    <location>
        <begin position="93"/>
        <end position="110"/>
    </location>
</feature>
<evidence type="ECO:0000256" key="1">
    <source>
        <dbReference type="SAM" id="Phobius"/>
    </source>
</evidence>
<reference evidence="2" key="1">
    <citation type="submission" date="2022-06" db="EMBL/GenBank/DDBJ databases">
        <title>Sequencing the genomes of 1000 actinobacteria strains.</title>
        <authorList>
            <person name="Klenk H.-P."/>
        </authorList>
    </citation>
    <scope>NUCLEOTIDE SEQUENCE</scope>
    <source>
        <strain evidence="2">DSM 46694</strain>
    </source>
</reference>
<gene>
    <name evidence="2" type="ORF">HD597_011117</name>
</gene>
<keyword evidence="3" id="KW-1185">Reference proteome</keyword>
<keyword evidence="1" id="KW-0472">Membrane</keyword>
<sequence length="192" mass="19929">MADISSPSAAPRTGRALTFLAHRWPTLAGLAAAAFSVMDDQDGRNQGLVVFLAALIYLGTAVVDRPGVVWILFGACVAGVLVVEVIGAELWPVLVGGAVSVIVLSLVSGLPSRPRLAAVQIPLMLVCGAAALVALALDPVLGTWLVAVALIGHAVQDVIVWRANKVVARSLAEFCFVLDFTLGIAIIVLLFV</sequence>
<feature type="transmembrane region" description="Helical" evidence="1">
    <location>
        <begin position="117"/>
        <end position="135"/>
    </location>
</feature>
<accession>A0A9X2GUP5</accession>
<feature type="transmembrane region" description="Helical" evidence="1">
    <location>
        <begin position="171"/>
        <end position="191"/>
    </location>
</feature>
<keyword evidence="1" id="KW-0812">Transmembrane</keyword>
<protein>
    <submittedName>
        <fullName evidence="2">Uncharacterized protein</fullName>
    </submittedName>
</protein>
<evidence type="ECO:0000313" key="3">
    <source>
        <dbReference type="Proteomes" id="UP001139648"/>
    </source>
</evidence>
<keyword evidence="1" id="KW-1133">Transmembrane helix</keyword>
<dbReference type="RefSeq" id="WP_253756239.1">
    <property type="nucleotide sequence ID" value="NZ_BAABKA010000104.1"/>
</dbReference>